<dbReference type="SUPFAM" id="SSF53955">
    <property type="entry name" value="Lysozyme-like"/>
    <property type="match status" value="1"/>
</dbReference>
<dbReference type="OrthoDB" id="5945995at2"/>
<feature type="signal peptide" evidence="1">
    <location>
        <begin position="1"/>
        <end position="26"/>
    </location>
</feature>
<evidence type="ECO:0000313" key="3">
    <source>
        <dbReference type="EMBL" id="ORC60242.1"/>
    </source>
</evidence>
<dbReference type="Proteomes" id="UP000192815">
    <property type="component" value="Unassembled WGS sequence"/>
</dbReference>
<evidence type="ECO:0000313" key="4">
    <source>
        <dbReference type="Proteomes" id="UP000192815"/>
    </source>
</evidence>
<evidence type="ECO:0000256" key="1">
    <source>
        <dbReference type="SAM" id="SignalP"/>
    </source>
</evidence>
<dbReference type="EMBL" id="MUIO01000021">
    <property type="protein sequence ID" value="ORC60242.1"/>
    <property type="molecule type" value="Genomic_DNA"/>
</dbReference>
<dbReference type="Pfam" id="PF01464">
    <property type="entry name" value="SLT"/>
    <property type="match status" value="1"/>
</dbReference>
<dbReference type="InterPro" id="IPR008258">
    <property type="entry name" value="Transglycosylase_SLT_dom_1"/>
</dbReference>
<keyword evidence="4" id="KW-1185">Reference proteome</keyword>
<feature type="chain" id="PRO_5012778017" description="Transglycosylase SLT domain-containing protein" evidence="1">
    <location>
        <begin position="27"/>
        <end position="189"/>
    </location>
</feature>
<comment type="caution">
    <text evidence="3">The sequence shown here is derived from an EMBL/GenBank/DDBJ whole genome shotgun (WGS) entry which is preliminary data.</text>
</comment>
<proteinExistence type="predicted"/>
<gene>
    <name evidence="3" type="ORF">BZK31_07980</name>
</gene>
<sequence>MFNIRASSFITVYACIAIFNSASANANGFSLKGTMWERASMATACKPDPLLLYSLALNESKTSAGQGMVAPHPFALRNAPSGALYPKTYMAAKVVLGKYIAEDILTDIGIMQINYRWNGNRVARPELLLDPEVNIRIGAQILCESIAQYPVDMQLAIGGYHTRNPKRELDAREYASNVLRIWRSLQRLK</sequence>
<dbReference type="Gene3D" id="1.10.530.10">
    <property type="match status" value="1"/>
</dbReference>
<name>A0A1X0N8K9_9PSED</name>
<dbReference type="AlphaFoldDB" id="A0A1X0N8K9"/>
<protein>
    <recommendedName>
        <fullName evidence="2">Transglycosylase SLT domain-containing protein</fullName>
    </recommendedName>
</protein>
<dbReference type="STRING" id="1958950.BZK31_07980"/>
<dbReference type="RefSeq" id="WP_083182190.1">
    <property type="nucleotide sequence ID" value="NZ_CBCRZR010000007.1"/>
</dbReference>
<accession>A0A1X0N8K9</accession>
<feature type="domain" description="Transglycosylase SLT" evidence="2">
    <location>
        <begin position="107"/>
        <end position="162"/>
    </location>
</feature>
<keyword evidence="1" id="KW-0732">Signal</keyword>
<evidence type="ECO:0000259" key="2">
    <source>
        <dbReference type="Pfam" id="PF01464"/>
    </source>
</evidence>
<dbReference type="InterPro" id="IPR023346">
    <property type="entry name" value="Lysozyme-like_dom_sf"/>
</dbReference>
<organism evidence="3 4">
    <name type="scientific">Pseudomonas floridensis</name>
    <dbReference type="NCBI Taxonomy" id="1958950"/>
    <lineage>
        <taxon>Bacteria</taxon>
        <taxon>Pseudomonadati</taxon>
        <taxon>Pseudomonadota</taxon>
        <taxon>Gammaproteobacteria</taxon>
        <taxon>Pseudomonadales</taxon>
        <taxon>Pseudomonadaceae</taxon>
        <taxon>Pseudomonas</taxon>
    </lineage>
</organism>
<reference evidence="4" key="1">
    <citation type="submission" date="2017-02" db="EMBL/GenBank/DDBJ databases">
        <title>Pseudomonas floridae sp. nov., a novel pathogenic bacterial species isolated from tomato.</title>
        <authorList>
            <person name="Timilsina S."/>
            <person name="Vallad G.E."/>
            <person name="Jones J.B."/>
        </authorList>
    </citation>
    <scope>NUCLEOTIDE SEQUENCE [LARGE SCALE GENOMIC DNA]</scope>
    <source>
        <strain evidence="4">GEV388</strain>
    </source>
</reference>